<name>W5M1N9_LEPOC</name>
<dbReference type="EMBL" id="AHAT01035102">
    <property type="status" value="NOT_ANNOTATED_CDS"/>
    <property type="molecule type" value="Genomic_DNA"/>
</dbReference>
<evidence type="ECO:0000313" key="14">
    <source>
        <dbReference type="Proteomes" id="UP000018468"/>
    </source>
</evidence>
<feature type="compositionally biased region" description="Low complexity" evidence="9">
    <location>
        <begin position="1308"/>
        <end position="1318"/>
    </location>
</feature>
<feature type="region of interest" description="Disordered" evidence="9">
    <location>
        <begin position="582"/>
        <end position="658"/>
    </location>
</feature>
<dbReference type="GO" id="GO:0005737">
    <property type="term" value="C:cytoplasm"/>
    <property type="evidence" value="ECO:0000318"/>
    <property type="project" value="GO_Central"/>
</dbReference>
<dbReference type="EMBL" id="AHAT01035099">
    <property type="status" value="NOT_ANNOTATED_CDS"/>
    <property type="molecule type" value="Genomic_DNA"/>
</dbReference>
<feature type="compositionally biased region" description="Low complexity" evidence="9">
    <location>
        <begin position="625"/>
        <end position="638"/>
    </location>
</feature>
<dbReference type="STRING" id="7918.ENSLOCP00000002297"/>
<feature type="region of interest" description="Disordered" evidence="9">
    <location>
        <begin position="1042"/>
        <end position="1115"/>
    </location>
</feature>
<feature type="compositionally biased region" description="Basic and acidic residues" evidence="9">
    <location>
        <begin position="582"/>
        <end position="606"/>
    </location>
</feature>
<feature type="compositionally biased region" description="Basic and acidic residues" evidence="9">
    <location>
        <begin position="488"/>
        <end position="503"/>
    </location>
</feature>
<feature type="compositionally biased region" description="Polar residues" evidence="9">
    <location>
        <begin position="91"/>
        <end position="107"/>
    </location>
</feature>
<dbReference type="SMART" id="SM00233">
    <property type="entry name" value="PH"/>
    <property type="match status" value="1"/>
</dbReference>
<keyword evidence="6" id="KW-0344">Guanine-nucleotide releasing factor</keyword>
<feature type="domain" description="DH" evidence="11">
    <location>
        <begin position="707"/>
        <end position="885"/>
    </location>
</feature>
<dbReference type="Gene3D" id="1.20.900.10">
    <property type="entry name" value="Dbl homology (DH) domain"/>
    <property type="match status" value="1"/>
</dbReference>
<reference evidence="13" key="2">
    <citation type="submission" date="2025-08" db="UniProtKB">
        <authorList>
            <consortium name="Ensembl"/>
        </authorList>
    </citation>
    <scope>IDENTIFICATION</scope>
</reference>
<dbReference type="Pfam" id="PF00621">
    <property type="entry name" value="RhoGEF"/>
    <property type="match status" value="1"/>
</dbReference>
<dbReference type="GO" id="GO:0005096">
    <property type="term" value="F:GTPase activator activity"/>
    <property type="evidence" value="ECO:0007669"/>
    <property type="project" value="UniProtKB-KW"/>
</dbReference>
<dbReference type="PANTHER" id="PTHR45872">
    <property type="entry name" value="RHO GUANINE NUCLEOTIDE EXCHANGE FACTOR 2, ISOFORM D"/>
    <property type="match status" value="1"/>
</dbReference>
<keyword evidence="7" id="KW-0175">Coiled coil</keyword>
<dbReference type="Ensembl" id="ENSLOCT00000002302.1">
    <property type="protein sequence ID" value="ENSLOCP00000002297.1"/>
    <property type="gene ID" value="ENSLOCG00000001976.1"/>
</dbReference>
<dbReference type="EMBL" id="AHAT01035100">
    <property type="status" value="NOT_ANNOTATED_CDS"/>
    <property type="molecule type" value="Genomic_DNA"/>
</dbReference>
<dbReference type="PROSITE" id="PS50003">
    <property type="entry name" value="PH_DOMAIN"/>
    <property type="match status" value="1"/>
</dbReference>
<dbReference type="Proteomes" id="UP000018468">
    <property type="component" value="Linkage group LG5"/>
</dbReference>
<dbReference type="GO" id="GO:0001664">
    <property type="term" value="F:G protein-coupled receptor binding"/>
    <property type="evidence" value="ECO:0000318"/>
    <property type="project" value="GO_Central"/>
</dbReference>
<feature type="compositionally biased region" description="Acidic residues" evidence="9">
    <location>
        <begin position="1089"/>
        <end position="1098"/>
    </location>
</feature>
<feature type="compositionally biased region" description="Pro residues" evidence="9">
    <location>
        <begin position="115"/>
        <end position="125"/>
    </location>
</feature>
<dbReference type="InterPro" id="IPR001478">
    <property type="entry name" value="PDZ"/>
</dbReference>
<dbReference type="Gene3D" id="1.10.167.10">
    <property type="entry name" value="Regulator of G-protein Signalling 4, domain 2"/>
    <property type="match status" value="1"/>
</dbReference>
<dbReference type="InterPro" id="IPR036034">
    <property type="entry name" value="PDZ_sf"/>
</dbReference>
<organism evidence="13 14">
    <name type="scientific">Lepisosteus oculatus</name>
    <name type="common">Spotted gar</name>
    <dbReference type="NCBI Taxonomy" id="7918"/>
    <lineage>
        <taxon>Eukaryota</taxon>
        <taxon>Metazoa</taxon>
        <taxon>Chordata</taxon>
        <taxon>Craniata</taxon>
        <taxon>Vertebrata</taxon>
        <taxon>Euteleostomi</taxon>
        <taxon>Actinopterygii</taxon>
        <taxon>Neopterygii</taxon>
        <taxon>Holostei</taxon>
        <taxon>Semionotiformes</taxon>
        <taxon>Lepisosteidae</taxon>
        <taxon>Lepisosteus</taxon>
    </lineage>
</organism>
<dbReference type="HOGENOM" id="CLU_003962_5_0_1"/>
<evidence type="ECO:0000256" key="7">
    <source>
        <dbReference type="ARBA" id="ARBA00023054"/>
    </source>
</evidence>
<feature type="compositionally biased region" description="Polar residues" evidence="9">
    <location>
        <begin position="1245"/>
        <end position="1262"/>
    </location>
</feature>
<keyword evidence="4" id="KW-0963">Cytoplasm</keyword>
<feature type="compositionally biased region" description="Polar residues" evidence="9">
    <location>
        <begin position="1072"/>
        <end position="1086"/>
    </location>
</feature>
<dbReference type="OMA" id="FICGERQ"/>
<keyword evidence="5" id="KW-0597">Phosphoprotein</keyword>
<keyword evidence="14" id="KW-1185">Reference proteome</keyword>
<dbReference type="Pfam" id="PF17838">
    <property type="entry name" value="PH_16"/>
    <property type="match status" value="1"/>
</dbReference>
<evidence type="ECO:0000259" key="11">
    <source>
        <dbReference type="PROSITE" id="PS50010"/>
    </source>
</evidence>
<dbReference type="SMART" id="SM00228">
    <property type="entry name" value="PDZ"/>
    <property type="match status" value="1"/>
</dbReference>
<dbReference type="SUPFAM" id="SSF50729">
    <property type="entry name" value="PH domain-like"/>
    <property type="match status" value="1"/>
</dbReference>
<feature type="region of interest" description="Disordered" evidence="9">
    <location>
        <begin position="91"/>
        <end position="133"/>
    </location>
</feature>
<reference evidence="14" key="1">
    <citation type="submission" date="2011-12" db="EMBL/GenBank/DDBJ databases">
        <title>The Draft Genome of Lepisosteus oculatus.</title>
        <authorList>
            <consortium name="The Broad Institute Genome Assembly &amp; Analysis Group"/>
            <consortium name="Computational R&amp;D Group"/>
            <consortium name="and Sequencing Platform"/>
            <person name="Di Palma F."/>
            <person name="Alfoldi J."/>
            <person name="Johnson J."/>
            <person name="Berlin A."/>
            <person name="Gnerre S."/>
            <person name="Jaffe D."/>
            <person name="MacCallum I."/>
            <person name="Young S."/>
            <person name="Walker B.J."/>
            <person name="Lander E.S."/>
            <person name="Lindblad-Toh K."/>
        </authorList>
    </citation>
    <scope>NUCLEOTIDE SEQUENCE [LARGE SCALE GENOMIC DNA]</scope>
</reference>
<feature type="domain" description="PDZ" evidence="12">
    <location>
        <begin position="13"/>
        <end position="77"/>
    </location>
</feature>
<evidence type="ECO:0000313" key="13">
    <source>
        <dbReference type="Ensembl" id="ENSLOCP00000002297.1"/>
    </source>
</evidence>
<dbReference type="InterPro" id="IPR035899">
    <property type="entry name" value="DBL_dom_sf"/>
</dbReference>
<dbReference type="InterPro" id="IPR001331">
    <property type="entry name" value="GDS_CDC24_CS"/>
</dbReference>
<dbReference type="InterPro" id="IPR001849">
    <property type="entry name" value="PH_domain"/>
</dbReference>
<dbReference type="SUPFAM" id="SSF50156">
    <property type="entry name" value="PDZ domain-like"/>
    <property type="match status" value="1"/>
</dbReference>
<proteinExistence type="predicted"/>
<dbReference type="SMART" id="SM00325">
    <property type="entry name" value="RhoGEF"/>
    <property type="match status" value="1"/>
</dbReference>
<dbReference type="InterPro" id="IPR011993">
    <property type="entry name" value="PH-like_dom_sf"/>
</dbReference>
<dbReference type="InterPro" id="IPR015212">
    <property type="entry name" value="RGS-like_dom"/>
</dbReference>
<feature type="domain" description="PH" evidence="10">
    <location>
        <begin position="927"/>
        <end position="1039"/>
    </location>
</feature>
<feature type="compositionally biased region" description="Acidic residues" evidence="9">
    <location>
        <begin position="263"/>
        <end position="272"/>
    </location>
</feature>
<dbReference type="InterPro" id="IPR036305">
    <property type="entry name" value="RGS_sf"/>
</dbReference>
<keyword evidence="3" id="KW-0343">GTPase activation</keyword>
<feature type="region of interest" description="Disordered" evidence="9">
    <location>
        <begin position="193"/>
        <end position="278"/>
    </location>
</feature>
<dbReference type="Gene3D" id="2.30.42.10">
    <property type="match status" value="1"/>
</dbReference>
<dbReference type="EMBL" id="AHAT01035097">
    <property type="status" value="NOT_ANNOTATED_CDS"/>
    <property type="molecule type" value="Genomic_DNA"/>
</dbReference>
<dbReference type="SUPFAM" id="SSF48065">
    <property type="entry name" value="DBL homology domain (DH-domain)"/>
    <property type="match status" value="1"/>
</dbReference>
<evidence type="ECO:0000256" key="6">
    <source>
        <dbReference type="ARBA" id="ARBA00022658"/>
    </source>
</evidence>
<dbReference type="eggNOG" id="KOG3520">
    <property type="taxonomic scope" value="Eukaryota"/>
</dbReference>
<protein>
    <submittedName>
        <fullName evidence="13">Rho guanine nucleotide exchange factor (GEF) 11</fullName>
    </submittedName>
</protein>
<evidence type="ECO:0000256" key="2">
    <source>
        <dbReference type="ARBA" id="ARBA00004496"/>
    </source>
</evidence>
<feature type="region of interest" description="Disordered" evidence="9">
    <location>
        <begin position="1379"/>
        <end position="1425"/>
    </location>
</feature>
<evidence type="ECO:0000256" key="8">
    <source>
        <dbReference type="ARBA" id="ARBA00023136"/>
    </source>
</evidence>
<dbReference type="CDD" id="cd00160">
    <property type="entry name" value="RhoGEF"/>
    <property type="match status" value="1"/>
</dbReference>
<dbReference type="Bgee" id="ENSLOCG00000001976">
    <property type="expression patterns" value="Expressed in camera-type eye and 12 other cell types or tissues"/>
</dbReference>
<dbReference type="CDD" id="cd23069">
    <property type="entry name" value="PDZ_ARHGEF11-12-like"/>
    <property type="match status" value="1"/>
</dbReference>
<evidence type="ECO:0000256" key="3">
    <source>
        <dbReference type="ARBA" id="ARBA00022468"/>
    </source>
</evidence>
<dbReference type="InterPro" id="IPR000219">
    <property type="entry name" value="DH_dom"/>
</dbReference>
<feature type="compositionally biased region" description="Polar residues" evidence="9">
    <location>
        <begin position="1196"/>
        <end position="1215"/>
    </location>
</feature>
<feature type="region of interest" description="Disordered" evidence="9">
    <location>
        <begin position="1153"/>
        <end position="1338"/>
    </location>
</feature>
<dbReference type="PROSITE" id="PS50106">
    <property type="entry name" value="PDZ"/>
    <property type="match status" value="1"/>
</dbReference>
<evidence type="ECO:0000259" key="10">
    <source>
        <dbReference type="PROSITE" id="PS50003"/>
    </source>
</evidence>
<evidence type="ECO:0000256" key="9">
    <source>
        <dbReference type="SAM" id="MobiDB-lite"/>
    </source>
</evidence>
<feature type="compositionally biased region" description="Basic and acidic residues" evidence="9">
    <location>
        <begin position="1398"/>
        <end position="1411"/>
    </location>
</feature>
<dbReference type="GO" id="GO:0005085">
    <property type="term" value="F:guanyl-nucleotide exchange factor activity"/>
    <property type="evidence" value="ECO:0000318"/>
    <property type="project" value="GO_Central"/>
</dbReference>
<evidence type="ECO:0000256" key="1">
    <source>
        <dbReference type="ARBA" id="ARBA00004370"/>
    </source>
</evidence>
<feature type="compositionally biased region" description="Low complexity" evidence="9">
    <location>
        <begin position="227"/>
        <end position="238"/>
    </location>
</feature>
<dbReference type="Pfam" id="PF09128">
    <property type="entry name" value="RGS-like"/>
    <property type="match status" value="1"/>
</dbReference>
<feature type="compositionally biased region" description="Polar residues" evidence="9">
    <location>
        <begin position="246"/>
        <end position="257"/>
    </location>
</feature>
<dbReference type="PROSITE" id="PS50010">
    <property type="entry name" value="DH_2"/>
    <property type="match status" value="1"/>
</dbReference>
<dbReference type="EMBL" id="AHAT01035096">
    <property type="status" value="NOT_ANNOTATED_CDS"/>
    <property type="molecule type" value="Genomic_DNA"/>
</dbReference>
<dbReference type="PANTHER" id="PTHR45872:SF1">
    <property type="entry name" value="RHO GUANINE NUCLEOTIDE EXCHANGE FACTOR 11"/>
    <property type="match status" value="1"/>
</dbReference>
<dbReference type="EMBL" id="AHAT01035098">
    <property type="status" value="NOT_ANNOTATED_CDS"/>
    <property type="molecule type" value="Genomic_DNA"/>
</dbReference>
<dbReference type="InterPro" id="IPR041020">
    <property type="entry name" value="PH_16"/>
</dbReference>
<dbReference type="GeneTree" id="ENSGT00940000158350"/>
<dbReference type="SUPFAM" id="SSF48097">
    <property type="entry name" value="Regulator of G-protein signaling, RGS"/>
    <property type="match status" value="1"/>
</dbReference>
<dbReference type="GO" id="GO:0016020">
    <property type="term" value="C:membrane"/>
    <property type="evidence" value="ECO:0007669"/>
    <property type="project" value="UniProtKB-SubCell"/>
</dbReference>
<evidence type="ECO:0000259" key="12">
    <source>
        <dbReference type="PROSITE" id="PS50106"/>
    </source>
</evidence>
<comment type="subcellular location">
    <subcellularLocation>
        <location evidence="2">Cytoplasm</location>
    </subcellularLocation>
    <subcellularLocation>
        <location evidence="1">Membrane</location>
    </subcellularLocation>
</comment>
<feature type="compositionally biased region" description="Basic and acidic residues" evidence="9">
    <location>
        <begin position="1270"/>
        <end position="1299"/>
    </location>
</feature>
<dbReference type="GO" id="GO:0035556">
    <property type="term" value="P:intracellular signal transduction"/>
    <property type="evidence" value="ECO:0007669"/>
    <property type="project" value="InterPro"/>
</dbReference>
<dbReference type="InterPro" id="IPR044926">
    <property type="entry name" value="RGS_subdomain_2"/>
</dbReference>
<dbReference type="PROSITE" id="PS00741">
    <property type="entry name" value="DH_1"/>
    <property type="match status" value="1"/>
</dbReference>
<accession>W5M1N9</accession>
<reference evidence="13" key="3">
    <citation type="submission" date="2025-09" db="UniProtKB">
        <authorList>
            <consortium name="Ensembl"/>
        </authorList>
    </citation>
    <scope>IDENTIFICATION</scope>
</reference>
<dbReference type="GO" id="GO:0007186">
    <property type="term" value="P:G protein-coupled receptor signaling pathway"/>
    <property type="evidence" value="ECO:0000318"/>
    <property type="project" value="GO_Central"/>
</dbReference>
<dbReference type="InParanoid" id="W5M1N9"/>
<dbReference type="EMBL" id="AHAT01035101">
    <property type="status" value="NOT_ANNOTATED_CDS"/>
    <property type="molecule type" value="Genomic_DNA"/>
</dbReference>
<sequence>MPSLPDAGLVQRCVIVQRDQLGFGFTVCGERIKLVQNVRPGGAAVKAGVQEGDRIIKVNGSLVSSMSHQEVVKLIKSGTYVALTLQGPTPSNASLPLQPLPTDTSPNHRAAPGGVAPPPPLPPAPASVSLTSSQRITGPRPLQVTYHSSSSDPVLSTLLAQLLESPDSLARQHGPSLTLLLQKRKKKTLQVIFLQKKNNNRRSSSAVAGPGRLSMDSQDGDFEGFESPRSSPSLSARASQHRRQGSETIFMSDQGSRPQIIGPEEEEDDEDSQTQNEEASRYPKSCIVLFLTFSLADCCFVFPPLPKPRQLFYLSVEAYLSASPKDARHMASQIYANFLDKEAPLKIRVSDDFMADIDGRLHAQEDIRGPLSDMQLQVLPEIQEQIQDYRNKQMIGLGSLFGEGDLQLLDGDPAKEKQIVDRQVTALWEILSKHEEDRSAPIASAILLYLRHAGIKLRDSRVFSMLDKSQEKDKWLPFFPKTKKPNTTKKEREKEKDAEEKKRNPILKYIAKPRSTSQSTFHVPLSPTEEFLSSFRRNVGKLRTASDWGGCLILDSSMLTFSFCLRSLYVSPGGGGVKLARSESLKAQGEVRKPRVEVVPRSRSDVDMDDAAEEREREGARLHQSASSSASSLSARSLENPTPPYTPRSRRNLSRSRSLTVLRRLSTKNSCLPDCPPASHCVFTNLKCLETPAGPESRNPAGFLDLLFTTESSHLRTLRVLDQVFLQKMKGVLNQEELGCIFPNLPEVLEAHSSLCESMKKLRESLIVNTIGDIMLARFEGPAGQEFQEKVSQFCSRQAQALELIKSKQQKDPRFQQLIQECEANPQCRRLQLKDLLVSEMQRLTKYPLLLGNIIKYTDTSSSDLPSLQRAQDCCRGILKNVNEAVKETENRHRLCQYQRRLDLTVLERMTNPIAAQFRNLDLTTKRMIHEGPLTWRVSKDKALEIQALLLEDILVLLQRVDDRLILRCPSRNLGGGNNDVKMSFSPIVSLDSLLVRSVATDNKALYVISTSERQIYELVAGTSSEKNTWKDLLEKAIALASRSPGPAEQREAPVTSSSLDLDTAVSPGSGVYQSEDSLTESSASMETEPPEDEDDDVLTPTPPADPSVNGGDDISGPVAEILPPPAFERGIADAALDDVENLRQLIFRNIDDGWSQDSDDTPTNETANETPRGISPFQELAERGRGETGSHAPPVSNNQSELQETEIPSPQSQLPIKVVRKEIIAAEGAGTSSLPDDITDDVATDSSQSAKCSQAKEQSNMFYLVMPESLKESSTDDPHTDTESSRARNGESDTRAKQDVTSSQRGPSASAAPAAPALGTDRSQLRLFGQAQPPRAQRHVIRNVDEIFQAIEELTAKLHKLREIEVAHNQLLKGLSLQSANQERDHTQGESTVVRTRPFDRGAGDGKEGAPAELSQPEIQSTGF</sequence>
<dbReference type="Gene3D" id="2.30.29.30">
    <property type="entry name" value="Pleckstrin-homology domain (PH domain)/Phosphotyrosine-binding domain (PTB)"/>
    <property type="match status" value="1"/>
</dbReference>
<feature type="region of interest" description="Disordered" evidence="9">
    <location>
        <begin position="477"/>
        <end position="504"/>
    </location>
</feature>
<evidence type="ECO:0000256" key="5">
    <source>
        <dbReference type="ARBA" id="ARBA00022553"/>
    </source>
</evidence>
<dbReference type="Pfam" id="PF00595">
    <property type="entry name" value="PDZ"/>
    <property type="match status" value="1"/>
</dbReference>
<dbReference type="EMBL" id="AHAT01035095">
    <property type="status" value="NOT_ANNOTATED_CDS"/>
    <property type="molecule type" value="Genomic_DNA"/>
</dbReference>
<keyword evidence="8" id="KW-0472">Membrane</keyword>
<evidence type="ECO:0000256" key="4">
    <source>
        <dbReference type="ARBA" id="ARBA00022490"/>
    </source>
</evidence>